<organism evidence="2 3">
    <name type="scientific">Onchocerca flexuosa</name>
    <dbReference type="NCBI Taxonomy" id="387005"/>
    <lineage>
        <taxon>Eukaryota</taxon>
        <taxon>Metazoa</taxon>
        <taxon>Ecdysozoa</taxon>
        <taxon>Nematoda</taxon>
        <taxon>Chromadorea</taxon>
        <taxon>Rhabditida</taxon>
        <taxon>Spirurina</taxon>
        <taxon>Spiruromorpha</taxon>
        <taxon>Filarioidea</taxon>
        <taxon>Onchocercidae</taxon>
        <taxon>Onchocerca</taxon>
    </lineage>
</organism>
<dbReference type="AlphaFoldDB" id="A0A238BS23"/>
<dbReference type="EMBL" id="KZ270015">
    <property type="protein sequence ID" value="OZC08083.1"/>
    <property type="molecule type" value="Genomic_DNA"/>
</dbReference>
<keyword evidence="3" id="KW-1185">Reference proteome</keyword>
<dbReference type="Proteomes" id="UP000242913">
    <property type="component" value="Unassembled WGS sequence"/>
</dbReference>
<proteinExistence type="predicted"/>
<feature type="transmembrane region" description="Helical" evidence="1">
    <location>
        <begin position="26"/>
        <end position="44"/>
    </location>
</feature>
<evidence type="ECO:0000313" key="2">
    <source>
        <dbReference type="EMBL" id="OZC08083.1"/>
    </source>
</evidence>
<sequence>MSWGERRDEKGKGRGFHRWYSRWTSSLHFICSTLFFGLLIRFVLVVKQIASMKSEESDLNKLMGLSDFLLKPNQEEVLYLHNTEIFNLLNFQYPIFAYCKLAKADKMKKYNTETNLFYLERKFSFEVIFHIKHFSLSKVSSRELSI</sequence>
<name>A0A238BS23_9BILA</name>
<keyword evidence="1" id="KW-0812">Transmembrane</keyword>
<accession>A0A238BS23</accession>
<gene>
    <name evidence="2" type="ORF">X798_04874</name>
</gene>
<keyword evidence="1" id="KW-1133">Transmembrane helix</keyword>
<evidence type="ECO:0000313" key="3">
    <source>
        <dbReference type="Proteomes" id="UP000242913"/>
    </source>
</evidence>
<evidence type="ECO:0000256" key="1">
    <source>
        <dbReference type="SAM" id="Phobius"/>
    </source>
</evidence>
<reference evidence="2 3" key="1">
    <citation type="submission" date="2015-12" db="EMBL/GenBank/DDBJ databases">
        <title>Draft genome of the nematode, Onchocerca flexuosa.</title>
        <authorList>
            <person name="Mitreva M."/>
        </authorList>
    </citation>
    <scope>NUCLEOTIDE SEQUENCE [LARGE SCALE GENOMIC DNA]</scope>
    <source>
        <strain evidence="2">Red Deer</strain>
    </source>
</reference>
<keyword evidence="1" id="KW-0472">Membrane</keyword>
<protein>
    <submittedName>
        <fullName evidence="2">Uncharacterized protein</fullName>
    </submittedName>
</protein>